<evidence type="ECO:0000256" key="11">
    <source>
        <dbReference type="ARBA" id="ARBA00050970"/>
    </source>
</evidence>
<dbReference type="PANTHER" id="PTHR11972:SF41">
    <property type="entry name" value="FERRIC REDUCTION OXIDASE 2"/>
    <property type="match status" value="1"/>
</dbReference>
<feature type="transmembrane region" description="Helical" evidence="13">
    <location>
        <begin position="196"/>
        <end position="222"/>
    </location>
</feature>
<evidence type="ECO:0000256" key="6">
    <source>
        <dbReference type="ARBA" id="ARBA00022989"/>
    </source>
</evidence>
<feature type="transmembrane region" description="Helical" evidence="13">
    <location>
        <begin position="273"/>
        <end position="300"/>
    </location>
</feature>
<dbReference type="InterPro" id="IPR017927">
    <property type="entry name" value="FAD-bd_FR_type"/>
</dbReference>
<dbReference type="SUPFAM" id="SSF52343">
    <property type="entry name" value="Ferredoxin reductase-like, C-terminal NADP-linked domain"/>
    <property type="match status" value="1"/>
</dbReference>
<evidence type="ECO:0000313" key="15">
    <source>
        <dbReference type="EMBL" id="RZC57343.1"/>
    </source>
</evidence>
<evidence type="ECO:0000256" key="8">
    <source>
        <dbReference type="ARBA" id="ARBA00023004"/>
    </source>
</evidence>
<keyword evidence="16" id="KW-1185">Reference proteome</keyword>
<dbReference type="PANTHER" id="PTHR11972">
    <property type="entry name" value="NADPH OXIDASE"/>
    <property type="match status" value="1"/>
</dbReference>
<keyword evidence="7" id="KW-0560">Oxidoreductase</keyword>
<dbReference type="OrthoDB" id="167398at2759"/>
<dbReference type="GO" id="GO:0046872">
    <property type="term" value="F:metal ion binding"/>
    <property type="evidence" value="ECO:0007669"/>
    <property type="project" value="UniProtKB-KW"/>
</dbReference>
<evidence type="ECO:0000256" key="9">
    <source>
        <dbReference type="ARBA" id="ARBA00023065"/>
    </source>
</evidence>
<keyword evidence="9" id="KW-0406">Ion transport</keyword>
<reference evidence="15 16" key="1">
    <citation type="journal article" date="2018" name="Science">
        <title>The opium poppy genome and morphinan production.</title>
        <authorList>
            <person name="Guo L."/>
            <person name="Winzer T."/>
            <person name="Yang X."/>
            <person name="Li Y."/>
            <person name="Ning Z."/>
            <person name="He Z."/>
            <person name="Teodor R."/>
            <person name="Lu Y."/>
            <person name="Bowser T.A."/>
            <person name="Graham I.A."/>
            <person name="Ye K."/>
        </authorList>
    </citation>
    <scope>NUCLEOTIDE SEQUENCE [LARGE SCALE GENOMIC DNA]</scope>
    <source>
        <strain evidence="16">cv. HN1</strain>
        <tissue evidence="15">Leaves</tissue>
    </source>
</reference>
<accession>A0A4Y7J872</accession>
<evidence type="ECO:0000256" key="1">
    <source>
        <dbReference type="ARBA" id="ARBA00004141"/>
    </source>
</evidence>
<dbReference type="SFLD" id="SFLDS00052">
    <property type="entry name" value="Ferric_Reductase_Domain"/>
    <property type="match status" value="1"/>
</dbReference>
<dbReference type="SFLD" id="SFLDG01168">
    <property type="entry name" value="Ferric_reductase_subgroup_(FRE"/>
    <property type="match status" value="1"/>
</dbReference>
<dbReference type="EC" id="1.16.1.7" evidence="12"/>
<evidence type="ECO:0000256" key="2">
    <source>
        <dbReference type="ARBA" id="ARBA00006278"/>
    </source>
</evidence>
<dbReference type="GO" id="GO:0005886">
    <property type="term" value="C:plasma membrane"/>
    <property type="evidence" value="ECO:0007669"/>
    <property type="project" value="TreeGrafter"/>
</dbReference>
<dbReference type="InterPro" id="IPR050369">
    <property type="entry name" value="RBOH/FRE"/>
</dbReference>
<dbReference type="FunFam" id="3.40.50.80:FF:000039">
    <property type="entry name" value="Ferric reduction oxidase 3"/>
    <property type="match status" value="1"/>
</dbReference>
<keyword evidence="6 13" id="KW-1133">Transmembrane helix</keyword>
<feature type="transmembrane region" description="Helical" evidence="13">
    <location>
        <begin position="234"/>
        <end position="253"/>
    </location>
</feature>
<dbReference type="Gramene" id="RZC57343">
    <property type="protein sequence ID" value="RZC57343"/>
    <property type="gene ID" value="C5167_004647"/>
</dbReference>
<evidence type="ECO:0000256" key="12">
    <source>
        <dbReference type="ARBA" id="ARBA00066905"/>
    </source>
</evidence>
<comment type="subcellular location">
    <subcellularLocation>
        <location evidence="1">Membrane</location>
        <topology evidence="1">Multi-pass membrane protein</topology>
    </subcellularLocation>
</comment>
<feature type="transmembrane region" description="Helical" evidence="13">
    <location>
        <begin position="571"/>
        <end position="594"/>
    </location>
</feature>
<dbReference type="GO" id="GO:0140618">
    <property type="term" value="F:ferric-chelate reductase (NADH) activity"/>
    <property type="evidence" value="ECO:0007669"/>
    <property type="project" value="UniProtKB-EC"/>
</dbReference>
<keyword evidence="10 13" id="KW-0472">Membrane</keyword>
<evidence type="ECO:0000256" key="7">
    <source>
        <dbReference type="ARBA" id="ARBA00023002"/>
    </source>
</evidence>
<evidence type="ECO:0000313" key="16">
    <source>
        <dbReference type="Proteomes" id="UP000316621"/>
    </source>
</evidence>
<dbReference type="InterPro" id="IPR039261">
    <property type="entry name" value="FNR_nucleotide-bd"/>
</dbReference>
<dbReference type="Pfam" id="PF08030">
    <property type="entry name" value="NAD_binding_6"/>
    <property type="match status" value="1"/>
</dbReference>
<dbReference type="AlphaFoldDB" id="A0A4Y7J872"/>
<comment type="similarity">
    <text evidence="2">Belongs to the ferric reductase (FRE) family.</text>
</comment>
<dbReference type="GO" id="GO:0006811">
    <property type="term" value="P:monoatomic ion transport"/>
    <property type="evidence" value="ECO:0007669"/>
    <property type="project" value="UniProtKB-KW"/>
</dbReference>
<protein>
    <recommendedName>
        <fullName evidence="12">ferric-chelate reductase (NADH)</fullName>
        <ecNumber evidence="12">1.16.1.7</ecNumber>
    </recommendedName>
</protein>
<keyword evidence="4 13" id="KW-0812">Transmembrane</keyword>
<feature type="transmembrane region" description="Helical" evidence="13">
    <location>
        <begin position="112"/>
        <end position="137"/>
    </location>
</feature>
<sequence>MVKAEIRMVLLLVFMGIIMIFVMMPTPTFKKVWFPSIKAKTQSTYFGSAGARLLIYTFPMLFIAALGCVYLHLTKNNEDNYKKSDKENNRISIWKTPVLVKGPLGIVTGTELAFFIMFIALLVWSFASYLVMSFETINKKTAAKFGLTVWQDKLESAGLRFGLVGNIALSFLFFPVARGSSMLPLLGLTSEASIKYHIWLGHIAMVLFTAHGLCYAIVWANTGHLHAFISWRKADISVVAGEVALVCGLAMWVTAIPRIRRKMFEVFFYTHHLYIGFVAFFVFHVGFAYTCIMLPGFYLFMVDRYLRFLQSRHQIRLLSSRVLPCDTVELNFLKDPALIYTTTSIVFVNIPSISKIQWHPFSITSNSNLEPEKLSLMIKKEGSWSQKLHQILSTASSVDHLDVCIEGPYGPASTHFMRHDTLVMVCGGSGITPFISIIREIIFRSTTSNSKTPQILLVCAFKHSTDLTMLDLILPISGTTDISHVQLQIEAYVTREKQPNVENKTQVRSIWFKPNATDMPITATLGPNSWLWLGAIISSSFVIFLILLGVLTRFYINPIDHNTNDIYPWAYKSLFCMFFICVSIVITSTAVVLWNKNQNGKGLKQIQNTDTNTPMNSPGSLFHNGDTELESLPSQSLVQATNIHFGARPDLKKILFGCEWSSVGVLVCGPKKMRHEVATICTAGLADNLHFESISFSW</sequence>
<feature type="transmembrane region" description="Helical" evidence="13">
    <location>
        <begin position="530"/>
        <end position="551"/>
    </location>
</feature>
<dbReference type="Proteomes" id="UP000316621">
    <property type="component" value="Chromosome 4"/>
</dbReference>
<dbReference type="Pfam" id="PF08022">
    <property type="entry name" value="FAD_binding_8"/>
    <property type="match status" value="1"/>
</dbReference>
<dbReference type="Pfam" id="PF01794">
    <property type="entry name" value="Ferric_reduct"/>
    <property type="match status" value="1"/>
</dbReference>
<feature type="transmembrane region" description="Helical" evidence="13">
    <location>
        <begin position="157"/>
        <end position="176"/>
    </location>
</feature>
<evidence type="ECO:0000256" key="4">
    <source>
        <dbReference type="ARBA" id="ARBA00022692"/>
    </source>
</evidence>
<proteinExistence type="inferred from homology"/>
<name>A0A4Y7J872_PAPSO</name>
<dbReference type="InterPro" id="IPR013112">
    <property type="entry name" value="FAD-bd_8"/>
</dbReference>
<dbReference type="PROSITE" id="PS51384">
    <property type="entry name" value="FAD_FR"/>
    <property type="match status" value="1"/>
</dbReference>
<evidence type="ECO:0000256" key="13">
    <source>
        <dbReference type="SAM" id="Phobius"/>
    </source>
</evidence>
<dbReference type="Gene3D" id="3.40.50.80">
    <property type="entry name" value="Nucleotide-binding domain of ferredoxin-NADP reductase (FNR) module"/>
    <property type="match status" value="2"/>
</dbReference>
<gene>
    <name evidence="15" type="ORF">C5167_004647</name>
</gene>
<keyword evidence="8" id="KW-0408">Iron</keyword>
<evidence type="ECO:0000256" key="3">
    <source>
        <dbReference type="ARBA" id="ARBA00022448"/>
    </source>
</evidence>
<feature type="transmembrane region" description="Helical" evidence="13">
    <location>
        <begin position="6"/>
        <end position="24"/>
    </location>
</feature>
<comment type="catalytic activity">
    <reaction evidence="11">
        <text>2 a Fe(II)-siderophore + NAD(+) + H(+) = 2 a Fe(III)-siderophore + NADH</text>
        <dbReference type="Rhea" id="RHEA:15061"/>
        <dbReference type="Rhea" id="RHEA-COMP:11342"/>
        <dbReference type="Rhea" id="RHEA-COMP:11344"/>
        <dbReference type="ChEBI" id="CHEBI:15378"/>
        <dbReference type="ChEBI" id="CHEBI:29033"/>
        <dbReference type="ChEBI" id="CHEBI:29034"/>
        <dbReference type="ChEBI" id="CHEBI:57540"/>
        <dbReference type="ChEBI" id="CHEBI:57945"/>
        <dbReference type="EC" id="1.16.1.7"/>
    </reaction>
</comment>
<feature type="domain" description="FAD-binding FR-type" evidence="14">
    <location>
        <begin position="310"/>
        <end position="415"/>
    </location>
</feature>
<dbReference type="OMA" id="MTRYYIY"/>
<evidence type="ECO:0000259" key="14">
    <source>
        <dbReference type="PROSITE" id="PS51384"/>
    </source>
</evidence>
<keyword evidence="3" id="KW-0813">Transport</keyword>
<organism evidence="15 16">
    <name type="scientific">Papaver somniferum</name>
    <name type="common">Opium poppy</name>
    <dbReference type="NCBI Taxonomy" id="3469"/>
    <lineage>
        <taxon>Eukaryota</taxon>
        <taxon>Viridiplantae</taxon>
        <taxon>Streptophyta</taxon>
        <taxon>Embryophyta</taxon>
        <taxon>Tracheophyta</taxon>
        <taxon>Spermatophyta</taxon>
        <taxon>Magnoliopsida</taxon>
        <taxon>Ranunculales</taxon>
        <taxon>Papaveraceae</taxon>
        <taxon>Papaveroideae</taxon>
        <taxon>Papaver</taxon>
    </lineage>
</organism>
<feature type="transmembrane region" description="Helical" evidence="13">
    <location>
        <begin position="53"/>
        <end position="73"/>
    </location>
</feature>
<dbReference type="CDD" id="cd06186">
    <property type="entry name" value="NOX_Duox_like_FAD_NADP"/>
    <property type="match status" value="1"/>
</dbReference>
<dbReference type="InterPro" id="IPR013121">
    <property type="entry name" value="Fe_red_NAD-bd_6"/>
</dbReference>
<evidence type="ECO:0000256" key="10">
    <source>
        <dbReference type="ARBA" id="ARBA00023136"/>
    </source>
</evidence>
<dbReference type="EMBL" id="CM010718">
    <property type="protein sequence ID" value="RZC57343.1"/>
    <property type="molecule type" value="Genomic_DNA"/>
</dbReference>
<dbReference type="InterPro" id="IPR013130">
    <property type="entry name" value="Fe3_Rdtase_TM_dom"/>
</dbReference>
<evidence type="ECO:0000256" key="5">
    <source>
        <dbReference type="ARBA" id="ARBA00022723"/>
    </source>
</evidence>
<keyword evidence="5" id="KW-0479">Metal-binding</keyword>